<dbReference type="Proteomes" id="UP000473905">
    <property type="component" value="Unassembled WGS sequence"/>
</dbReference>
<keyword evidence="2" id="KW-0472">Membrane</keyword>
<evidence type="ECO:0000256" key="1">
    <source>
        <dbReference type="SAM" id="MobiDB-lite"/>
    </source>
</evidence>
<evidence type="ECO:0000313" key="5">
    <source>
        <dbReference type="Proteomes" id="UP000318823"/>
    </source>
</evidence>
<evidence type="ECO:0000313" key="3">
    <source>
        <dbReference type="EMBL" id="KAA4083797.1"/>
    </source>
</evidence>
<sequence>MKKTFTFINIREILQKEKEILKADPNNKWVFIGLPLLLGILCSLLFYNDTKAILGILTLFLSIFIPIFISLLATMISFVMNKIKTRHNKERIPLIKETFYNICYLIPVSLFLLVLSLLMNLTIGDDCVVYQTFFESPICNTIFLFKITVHFIYLFPIGILFYGGVAHLVMNILMVTKRIFKLFDKEIDLLTSPEEDYGAPKKKENDNSKDGKEDNDEVKDTL</sequence>
<dbReference type="AlphaFoldDB" id="A0A515IKR9"/>
<reference evidence="4" key="4">
    <citation type="submission" date="2019-07" db="EMBL/GenBank/DDBJ databases">
        <authorList>
            <person name="Ross B.D."/>
            <person name="Verster A.J."/>
            <person name="Radey M.C."/>
            <person name="Schmidtke D.T."/>
            <person name="Pope C.E."/>
            <person name="Hoffman L.R."/>
            <person name="Hajjar A."/>
            <person name="Peterson S.B."/>
            <person name="Borenstein E."/>
            <person name="Mougous J.D."/>
        </authorList>
    </citation>
    <scope>NUCLEOTIDE SEQUENCE</scope>
    <source>
        <strain evidence="4">3725 D1 iv</strain>
    </source>
</reference>
<reference evidence="5" key="1">
    <citation type="journal article" date="2018" name="J. Anim. Genet.">
        <title>Acquired interbacterial defense systems protect against interspecies antagonism in the human gut microbiome.</title>
        <authorList>
            <person name="Ross B.D."/>
            <person name="Verster A.J."/>
            <person name="Radey M.C."/>
            <person name="Schmidtke D.T."/>
            <person name="Pope C.E."/>
            <person name="Hoffman L.R."/>
            <person name="Hajjar A."/>
            <person name="Peterson S.B."/>
            <person name="Borenstein E."/>
            <person name="Mougous J."/>
        </authorList>
    </citation>
    <scope>NUCLEOTIDE SEQUENCE [LARGE SCALE GENOMIC DNA]</scope>
    <source>
        <strain evidence="5">3725 D1 iv</strain>
    </source>
</reference>
<evidence type="ECO:0000256" key="2">
    <source>
        <dbReference type="SAM" id="Phobius"/>
    </source>
</evidence>
<proteinExistence type="predicted"/>
<feature type="compositionally biased region" description="Basic and acidic residues" evidence="1">
    <location>
        <begin position="198"/>
        <end position="222"/>
    </location>
</feature>
<keyword evidence="2" id="KW-1133">Transmembrane helix</keyword>
<keyword evidence="2" id="KW-0812">Transmembrane</keyword>
<gene>
    <name evidence="4" type="ORF">DYI28_02910</name>
    <name evidence="3" type="ORF">F3D66_31335</name>
</gene>
<keyword evidence="6" id="KW-1185">Reference proteome</keyword>
<dbReference type="RefSeq" id="WP_008647615.1">
    <property type="nucleotide sequence ID" value="NZ_CP041395.1"/>
</dbReference>
<evidence type="ECO:0000313" key="6">
    <source>
        <dbReference type="Proteomes" id="UP000473905"/>
    </source>
</evidence>
<accession>A0A515IKR9</accession>
<dbReference type="Proteomes" id="UP000318823">
    <property type="component" value="Chromosome"/>
</dbReference>
<reference evidence="3 6" key="3">
    <citation type="journal article" date="2019" name="Nat. Med.">
        <title>A library of human gut bacterial isolates paired with longitudinal multiomics data enables mechanistic microbiome research.</title>
        <authorList>
            <person name="Poyet M."/>
            <person name="Groussin M."/>
            <person name="Gibbons S.M."/>
            <person name="Avila-Pacheco J."/>
            <person name="Jiang X."/>
            <person name="Kearney S.M."/>
            <person name="Perrotta A.R."/>
            <person name="Berdy B."/>
            <person name="Zhao S."/>
            <person name="Lieberman T.D."/>
            <person name="Swanson P.K."/>
            <person name="Smith M."/>
            <person name="Roesemann S."/>
            <person name="Alexander J.E."/>
            <person name="Rich S.A."/>
            <person name="Livny J."/>
            <person name="Vlamakis H."/>
            <person name="Clish C."/>
            <person name="Bullock K."/>
            <person name="Deik A."/>
            <person name="Scott J."/>
            <person name="Pierce K.A."/>
            <person name="Xavier R.J."/>
            <person name="Alm E.J."/>
        </authorList>
    </citation>
    <scope>NUCLEOTIDE SEQUENCE [LARGE SCALE GENOMIC DNA]</scope>
    <source>
        <strain evidence="3 6">BIOML-A134</strain>
    </source>
</reference>
<protein>
    <submittedName>
        <fullName evidence="3">Uncharacterized protein</fullName>
    </submittedName>
</protein>
<reference evidence="4" key="2">
    <citation type="journal article" date="2018" name="Nature">
        <title>Human gut bacteria contain acquired interbacterial defence systems.</title>
        <authorList>
            <person name="Ross B.D."/>
            <person name="Verster A.J."/>
            <person name="Radey M.C."/>
            <person name="Schmidtke D.T."/>
            <person name="Pope C.E."/>
            <person name="Hoffman L.R."/>
            <person name="Hajjar A."/>
            <person name="Peterson S.B."/>
            <person name="Borenstein E."/>
            <person name="Mougous J."/>
        </authorList>
    </citation>
    <scope>NUCLEOTIDE SEQUENCE</scope>
    <source>
        <strain evidence="4">3725 D1 iv</strain>
    </source>
</reference>
<organism evidence="3 6">
    <name type="scientific">Bacteroides ovatus</name>
    <dbReference type="NCBI Taxonomy" id="28116"/>
    <lineage>
        <taxon>Bacteria</taxon>
        <taxon>Pseudomonadati</taxon>
        <taxon>Bacteroidota</taxon>
        <taxon>Bacteroidia</taxon>
        <taxon>Bacteroidales</taxon>
        <taxon>Bacteroidaceae</taxon>
        <taxon>Bacteroides</taxon>
    </lineage>
</organism>
<feature type="transmembrane region" description="Helical" evidence="2">
    <location>
        <begin position="151"/>
        <end position="175"/>
    </location>
</feature>
<feature type="transmembrane region" description="Helical" evidence="2">
    <location>
        <begin position="29"/>
        <end position="47"/>
    </location>
</feature>
<feature type="transmembrane region" description="Helical" evidence="2">
    <location>
        <begin position="53"/>
        <end position="79"/>
    </location>
</feature>
<feature type="transmembrane region" description="Helical" evidence="2">
    <location>
        <begin position="99"/>
        <end position="123"/>
    </location>
</feature>
<name>A0A515IKR9_BACOV</name>
<evidence type="ECO:0000313" key="4">
    <source>
        <dbReference type="EMBL" id="QDM07747.1"/>
    </source>
</evidence>
<dbReference type="EMBL" id="VWKB01000099">
    <property type="protein sequence ID" value="KAA4083797.1"/>
    <property type="molecule type" value="Genomic_DNA"/>
</dbReference>
<feature type="region of interest" description="Disordered" evidence="1">
    <location>
        <begin position="194"/>
        <end position="222"/>
    </location>
</feature>
<dbReference type="EMBL" id="CP041395">
    <property type="protein sequence ID" value="QDM07747.1"/>
    <property type="molecule type" value="Genomic_DNA"/>
</dbReference>